<sequence length="236" mass="26705">MSQLPVKLSPADIKTVINLSGAALIGLVCCCVLYGITIIQTYLYYTNYWSKDRIWIRIMVSSYDFFGVLLSNLPPQVVTLWAFDTLQLITVVHAVWHYLVLNFGDVTALGTLVWFLEIGVTAVIALISQVFFAYRVWRLSSKNMILSCFLVVLSLLSFCFGICTSDNIYYPLRVSVNYPFFSSLYSQDTKPKAHSKHPTLDVDDNDSTCPQHISGLLYHWLPCDPSSPQSYRLSSD</sequence>
<feature type="transmembrane region" description="Helical" evidence="1">
    <location>
        <begin position="79"/>
        <end position="100"/>
    </location>
</feature>
<keyword evidence="3" id="KW-1185">Reference proteome</keyword>
<dbReference type="PANTHER" id="PTHR40465:SF1">
    <property type="entry name" value="DUF6534 DOMAIN-CONTAINING PROTEIN"/>
    <property type="match status" value="1"/>
</dbReference>
<keyword evidence="1" id="KW-0812">Transmembrane</keyword>
<dbReference type="Proteomes" id="UP001556367">
    <property type="component" value="Unassembled WGS sequence"/>
</dbReference>
<keyword evidence="1" id="KW-0472">Membrane</keyword>
<keyword evidence="1" id="KW-1133">Transmembrane helix</keyword>
<gene>
    <name evidence="2" type="ORF">HGRIS_003499</name>
</gene>
<proteinExistence type="predicted"/>
<protein>
    <submittedName>
        <fullName evidence="2">Uncharacterized protein</fullName>
    </submittedName>
</protein>
<dbReference type="PANTHER" id="PTHR40465">
    <property type="entry name" value="CHROMOSOME 1, WHOLE GENOME SHOTGUN SEQUENCE"/>
    <property type="match status" value="1"/>
</dbReference>
<accession>A0ABR3JG33</accession>
<dbReference type="EMBL" id="JASNQZ010000007">
    <property type="protein sequence ID" value="KAL0954531.1"/>
    <property type="molecule type" value="Genomic_DNA"/>
</dbReference>
<comment type="caution">
    <text evidence="2">The sequence shown here is derived from an EMBL/GenBank/DDBJ whole genome shotgun (WGS) entry which is preliminary data.</text>
</comment>
<feature type="transmembrane region" description="Helical" evidence="1">
    <location>
        <begin position="112"/>
        <end position="132"/>
    </location>
</feature>
<reference evidence="3" key="1">
    <citation type="submission" date="2024-06" db="EMBL/GenBank/DDBJ databases">
        <title>Multi-omics analyses provide insights into the biosynthesis of the anticancer antibiotic pleurotin in Hohenbuehelia grisea.</title>
        <authorList>
            <person name="Weaver J.A."/>
            <person name="Alberti F."/>
        </authorList>
    </citation>
    <scope>NUCLEOTIDE SEQUENCE [LARGE SCALE GENOMIC DNA]</scope>
    <source>
        <strain evidence="3">T-177</strain>
    </source>
</reference>
<feature type="transmembrane region" description="Helical" evidence="1">
    <location>
        <begin position="54"/>
        <end position="73"/>
    </location>
</feature>
<evidence type="ECO:0000313" key="2">
    <source>
        <dbReference type="EMBL" id="KAL0954531.1"/>
    </source>
</evidence>
<evidence type="ECO:0000313" key="3">
    <source>
        <dbReference type="Proteomes" id="UP001556367"/>
    </source>
</evidence>
<organism evidence="2 3">
    <name type="scientific">Hohenbuehelia grisea</name>
    <dbReference type="NCBI Taxonomy" id="104357"/>
    <lineage>
        <taxon>Eukaryota</taxon>
        <taxon>Fungi</taxon>
        <taxon>Dikarya</taxon>
        <taxon>Basidiomycota</taxon>
        <taxon>Agaricomycotina</taxon>
        <taxon>Agaricomycetes</taxon>
        <taxon>Agaricomycetidae</taxon>
        <taxon>Agaricales</taxon>
        <taxon>Pleurotineae</taxon>
        <taxon>Pleurotaceae</taxon>
        <taxon>Hohenbuehelia</taxon>
    </lineage>
</organism>
<name>A0ABR3JG33_9AGAR</name>
<evidence type="ECO:0000256" key="1">
    <source>
        <dbReference type="SAM" id="Phobius"/>
    </source>
</evidence>
<feature type="transmembrane region" description="Helical" evidence="1">
    <location>
        <begin position="144"/>
        <end position="163"/>
    </location>
</feature>
<feature type="transmembrane region" description="Helical" evidence="1">
    <location>
        <begin position="20"/>
        <end position="45"/>
    </location>
</feature>